<keyword evidence="2" id="KW-1185">Reference proteome</keyword>
<dbReference type="Proteomes" id="UP001359559">
    <property type="component" value="Unassembled WGS sequence"/>
</dbReference>
<dbReference type="AlphaFoldDB" id="A0AAN9ES28"/>
<sequence>MTISEQICWVPLYADIALYLLMKFMSTLDDLVRRACADLYFELPYSVYISGVVPGILQCVHPEVGAVVCFLLICCRCMYLDYIVQEYSNIF</sequence>
<protein>
    <submittedName>
        <fullName evidence="1">Uncharacterized protein</fullName>
    </submittedName>
</protein>
<proteinExistence type="predicted"/>
<organism evidence="1 2">
    <name type="scientific">Clitoria ternatea</name>
    <name type="common">Butterfly pea</name>
    <dbReference type="NCBI Taxonomy" id="43366"/>
    <lineage>
        <taxon>Eukaryota</taxon>
        <taxon>Viridiplantae</taxon>
        <taxon>Streptophyta</taxon>
        <taxon>Embryophyta</taxon>
        <taxon>Tracheophyta</taxon>
        <taxon>Spermatophyta</taxon>
        <taxon>Magnoliopsida</taxon>
        <taxon>eudicotyledons</taxon>
        <taxon>Gunneridae</taxon>
        <taxon>Pentapetalae</taxon>
        <taxon>rosids</taxon>
        <taxon>fabids</taxon>
        <taxon>Fabales</taxon>
        <taxon>Fabaceae</taxon>
        <taxon>Papilionoideae</taxon>
        <taxon>50 kb inversion clade</taxon>
        <taxon>NPAAA clade</taxon>
        <taxon>indigoferoid/millettioid clade</taxon>
        <taxon>Phaseoleae</taxon>
        <taxon>Clitoria</taxon>
    </lineage>
</organism>
<accession>A0AAN9ES28</accession>
<dbReference type="EMBL" id="JAYKXN010000008">
    <property type="protein sequence ID" value="KAK7262497.1"/>
    <property type="molecule type" value="Genomic_DNA"/>
</dbReference>
<evidence type="ECO:0000313" key="2">
    <source>
        <dbReference type="Proteomes" id="UP001359559"/>
    </source>
</evidence>
<gene>
    <name evidence="1" type="ORF">RJT34_30071</name>
</gene>
<evidence type="ECO:0000313" key="1">
    <source>
        <dbReference type="EMBL" id="KAK7262497.1"/>
    </source>
</evidence>
<name>A0AAN9ES28_CLITE</name>
<reference evidence="1 2" key="1">
    <citation type="submission" date="2024-01" db="EMBL/GenBank/DDBJ databases">
        <title>The genomes of 5 underutilized Papilionoideae crops provide insights into root nodulation and disease resistance.</title>
        <authorList>
            <person name="Yuan L."/>
        </authorList>
    </citation>
    <scope>NUCLEOTIDE SEQUENCE [LARGE SCALE GENOMIC DNA]</scope>
    <source>
        <strain evidence="1">LY-2023</strain>
        <tissue evidence="1">Leaf</tissue>
    </source>
</reference>
<comment type="caution">
    <text evidence="1">The sequence shown here is derived from an EMBL/GenBank/DDBJ whole genome shotgun (WGS) entry which is preliminary data.</text>
</comment>